<proteinExistence type="predicted"/>
<dbReference type="RefSeq" id="WP_216796387.1">
    <property type="nucleotide sequence ID" value="NZ_OU343031.1"/>
</dbReference>
<dbReference type="NCBIfam" id="TIGR00095">
    <property type="entry name" value="16S rRNA (guanine(966)-N(2))-methyltransferase RsmD"/>
    <property type="match status" value="1"/>
</dbReference>
<evidence type="ECO:0000313" key="3">
    <source>
        <dbReference type="EMBL" id="CAG7596577.1"/>
    </source>
</evidence>
<dbReference type="Proteomes" id="UP000693996">
    <property type="component" value="Chromosome"/>
</dbReference>
<dbReference type="Pfam" id="PF03602">
    <property type="entry name" value="Cons_hypoth95"/>
    <property type="match status" value="1"/>
</dbReference>
<dbReference type="EMBL" id="OU343031">
    <property type="protein sequence ID" value="CAG7596577.1"/>
    <property type="molecule type" value="Genomic_DNA"/>
</dbReference>
<keyword evidence="1 3" id="KW-0489">Methyltransferase</keyword>
<dbReference type="InterPro" id="IPR004398">
    <property type="entry name" value="RNA_MeTrfase_RsmD"/>
</dbReference>
<organism evidence="3 4">
    <name type="scientific">Candidatus Vallotiella hemipterorum</name>
    <dbReference type="NCBI Taxonomy" id="1177213"/>
    <lineage>
        <taxon>Bacteria</taxon>
        <taxon>Pseudomonadati</taxon>
        <taxon>Pseudomonadota</taxon>
        <taxon>Betaproteobacteria</taxon>
        <taxon>Burkholderiales</taxon>
        <taxon>Burkholderiaceae</taxon>
        <taxon>Candidatus Vallotiella</taxon>
    </lineage>
</organism>
<dbReference type="EC" id="2.1.1.-" evidence="3"/>
<dbReference type="PANTHER" id="PTHR43542:SF1">
    <property type="entry name" value="METHYLTRANSFERASE"/>
    <property type="match status" value="1"/>
</dbReference>
<dbReference type="AlphaFoldDB" id="A0A916NK72"/>
<keyword evidence="4" id="KW-1185">Reference proteome</keyword>
<gene>
    <name evidence="3" type="primary">rsmD</name>
    <name evidence="3" type="ORF">MYVALT_G_01070</name>
</gene>
<keyword evidence="2 3" id="KW-0808">Transferase</keyword>
<evidence type="ECO:0000313" key="4">
    <source>
        <dbReference type="Proteomes" id="UP000693996"/>
    </source>
</evidence>
<dbReference type="GO" id="GO:0031167">
    <property type="term" value="P:rRNA methylation"/>
    <property type="evidence" value="ECO:0007669"/>
    <property type="project" value="InterPro"/>
</dbReference>
<evidence type="ECO:0000256" key="2">
    <source>
        <dbReference type="ARBA" id="ARBA00022679"/>
    </source>
</evidence>
<name>A0A916NK72_9BURK</name>
<sequence>MSYIFNERRRVPFAKSTIPNKRIADSRGSRHINVRRHAPQQVRLIGGIWKRTLLPVLDLVSLRPTLDIVRETLFNWLGQKLDGLVCLDLFAGTGALGFEAASRGAQRVVMVEHDARIIFQISKIQKKLNAQSIKIVQADALQLLTNLASAEFDIAFLDPPFDSDLLRRTLPFVLPLMVPSGTIYIESNTSLAGIWNTQTSPGCYSALDWSFMQEWYIVRYGRTGAVHYHLIRRKSSK</sequence>
<dbReference type="KEGG" id="vtr:MYVALT_G_01070"/>
<accession>A0A916NK72</accession>
<protein>
    <submittedName>
        <fullName evidence="3">16S rRNA (Guanine(966)-N(2))-methyltransferase RsmD</fullName>
        <ecNumber evidence="3">2.1.1.-</ecNumber>
    </submittedName>
</protein>
<reference evidence="3" key="1">
    <citation type="submission" date="2021-06" db="EMBL/GenBank/DDBJ databases">
        <authorList>
            <person name="Szabo G."/>
        </authorList>
    </citation>
    <scope>NUCLEOTIDE SEQUENCE</scope>
    <source>
        <strain evidence="3">MYVALT</strain>
    </source>
</reference>
<dbReference type="CDD" id="cd02440">
    <property type="entry name" value="AdoMet_MTases"/>
    <property type="match status" value="1"/>
</dbReference>
<dbReference type="PANTHER" id="PTHR43542">
    <property type="entry name" value="METHYLTRANSFERASE"/>
    <property type="match status" value="1"/>
</dbReference>
<evidence type="ECO:0000256" key="1">
    <source>
        <dbReference type="ARBA" id="ARBA00022603"/>
    </source>
</evidence>
<dbReference type="GO" id="GO:0008168">
    <property type="term" value="F:methyltransferase activity"/>
    <property type="evidence" value="ECO:0007669"/>
    <property type="project" value="UniProtKB-KW"/>
</dbReference>